<evidence type="ECO:0000313" key="2">
    <source>
        <dbReference type="EMBL" id="KAJ8353498.1"/>
    </source>
</evidence>
<evidence type="ECO:0008006" key="4">
    <source>
        <dbReference type="Google" id="ProtNLM"/>
    </source>
</evidence>
<dbReference type="EMBL" id="JAINUF010000007">
    <property type="protein sequence ID" value="KAJ8353498.1"/>
    <property type="molecule type" value="Genomic_DNA"/>
</dbReference>
<reference evidence="2" key="1">
    <citation type="journal article" date="2023" name="Science">
        <title>Genome structures resolve the early diversification of teleost fishes.</title>
        <authorList>
            <person name="Parey E."/>
            <person name="Louis A."/>
            <person name="Montfort J."/>
            <person name="Bouchez O."/>
            <person name="Roques C."/>
            <person name="Iampietro C."/>
            <person name="Lluch J."/>
            <person name="Castinel A."/>
            <person name="Donnadieu C."/>
            <person name="Desvignes T."/>
            <person name="Floi Bucao C."/>
            <person name="Jouanno E."/>
            <person name="Wen M."/>
            <person name="Mejri S."/>
            <person name="Dirks R."/>
            <person name="Jansen H."/>
            <person name="Henkel C."/>
            <person name="Chen W.J."/>
            <person name="Zahm M."/>
            <person name="Cabau C."/>
            <person name="Klopp C."/>
            <person name="Thompson A.W."/>
            <person name="Robinson-Rechavi M."/>
            <person name="Braasch I."/>
            <person name="Lecointre G."/>
            <person name="Bobe J."/>
            <person name="Postlethwait J.H."/>
            <person name="Berthelot C."/>
            <person name="Roest Crollius H."/>
            <person name="Guiguen Y."/>
        </authorList>
    </citation>
    <scope>NUCLEOTIDE SEQUENCE</scope>
    <source>
        <strain evidence="2">WJC10195</strain>
    </source>
</reference>
<sequence>MLLTRSIPLLLSAHLILDLKIGFTPVPLPGSLSGSRTTGTPGGHTTLCPSSSHRIYHCPTGMRHWPPRSMVRDVNLSPLFGNSEVHCFPGARVLDLDRKIPDILASYSAVDNIIVHVGTNDIKAQGHGKVVQAFRPSFLARRPL</sequence>
<evidence type="ECO:0000256" key="1">
    <source>
        <dbReference type="SAM" id="SignalP"/>
    </source>
</evidence>
<name>A0A9Q1F8U7_SYNKA</name>
<keyword evidence="3" id="KW-1185">Reference proteome</keyword>
<dbReference type="Gene3D" id="3.40.50.12690">
    <property type="match status" value="1"/>
</dbReference>
<keyword evidence="1" id="KW-0732">Signal</keyword>
<organism evidence="2 3">
    <name type="scientific">Synaphobranchus kaupii</name>
    <name type="common">Kaup's arrowtooth eel</name>
    <dbReference type="NCBI Taxonomy" id="118154"/>
    <lineage>
        <taxon>Eukaryota</taxon>
        <taxon>Metazoa</taxon>
        <taxon>Chordata</taxon>
        <taxon>Craniata</taxon>
        <taxon>Vertebrata</taxon>
        <taxon>Euteleostomi</taxon>
        <taxon>Actinopterygii</taxon>
        <taxon>Neopterygii</taxon>
        <taxon>Teleostei</taxon>
        <taxon>Anguilliformes</taxon>
        <taxon>Synaphobranchidae</taxon>
        <taxon>Synaphobranchus</taxon>
    </lineage>
</organism>
<gene>
    <name evidence="2" type="ORF">SKAU_G00210650</name>
</gene>
<dbReference type="SUPFAM" id="SSF52266">
    <property type="entry name" value="SGNH hydrolase"/>
    <property type="match status" value="1"/>
</dbReference>
<feature type="signal peptide" evidence="1">
    <location>
        <begin position="1"/>
        <end position="22"/>
    </location>
</feature>
<protein>
    <recommendedName>
        <fullName evidence="4">SGNH hydrolase-type esterase domain-containing protein</fullName>
    </recommendedName>
</protein>
<dbReference type="Proteomes" id="UP001152622">
    <property type="component" value="Chromosome 7"/>
</dbReference>
<accession>A0A9Q1F8U7</accession>
<proteinExistence type="predicted"/>
<dbReference type="AlphaFoldDB" id="A0A9Q1F8U7"/>
<evidence type="ECO:0000313" key="3">
    <source>
        <dbReference type="Proteomes" id="UP001152622"/>
    </source>
</evidence>
<feature type="chain" id="PRO_5040226704" description="SGNH hydrolase-type esterase domain-containing protein" evidence="1">
    <location>
        <begin position="23"/>
        <end position="144"/>
    </location>
</feature>
<comment type="caution">
    <text evidence="2">The sequence shown here is derived from an EMBL/GenBank/DDBJ whole genome shotgun (WGS) entry which is preliminary data.</text>
</comment>